<accession>X0ZYV4</accession>
<protein>
    <submittedName>
        <fullName evidence="1">Uncharacterized protein</fullName>
    </submittedName>
</protein>
<sequence length="138" mass="16609">KFDKDNAELVVEGKYDTETKFVQFDDVVFCPFCLHKDKLTKFRKRVRKGYHKSLGKCPECKQGMQLVSLTTPMNPTQFAEWVYDYPYNYFWRKCSFKKFNSRLHSLGWSYQFWGMYKKLKGVPVSDAYDQYIKDIHDH</sequence>
<proteinExistence type="predicted"/>
<comment type="caution">
    <text evidence="1">The sequence shown here is derived from an EMBL/GenBank/DDBJ whole genome shotgun (WGS) entry which is preliminary data.</text>
</comment>
<organism evidence="1">
    <name type="scientific">marine sediment metagenome</name>
    <dbReference type="NCBI Taxonomy" id="412755"/>
    <lineage>
        <taxon>unclassified sequences</taxon>
        <taxon>metagenomes</taxon>
        <taxon>ecological metagenomes</taxon>
    </lineage>
</organism>
<gene>
    <name evidence="1" type="ORF">S01H4_30547</name>
</gene>
<feature type="non-terminal residue" evidence="1">
    <location>
        <position position="1"/>
    </location>
</feature>
<name>X0ZYV4_9ZZZZ</name>
<evidence type="ECO:0000313" key="1">
    <source>
        <dbReference type="EMBL" id="GAG75020.1"/>
    </source>
</evidence>
<dbReference type="AlphaFoldDB" id="X0ZYV4"/>
<dbReference type="EMBL" id="BART01015780">
    <property type="protein sequence ID" value="GAG75020.1"/>
    <property type="molecule type" value="Genomic_DNA"/>
</dbReference>
<reference evidence="1" key="1">
    <citation type="journal article" date="2014" name="Front. Microbiol.">
        <title>High frequency of phylogenetically diverse reductive dehalogenase-homologous genes in deep subseafloor sedimentary metagenomes.</title>
        <authorList>
            <person name="Kawai M."/>
            <person name="Futagami T."/>
            <person name="Toyoda A."/>
            <person name="Takaki Y."/>
            <person name="Nishi S."/>
            <person name="Hori S."/>
            <person name="Arai W."/>
            <person name="Tsubouchi T."/>
            <person name="Morono Y."/>
            <person name="Uchiyama I."/>
            <person name="Ito T."/>
            <person name="Fujiyama A."/>
            <person name="Inagaki F."/>
            <person name="Takami H."/>
        </authorList>
    </citation>
    <scope>NUCLEOTIDE SEQUENCE</scope>
    <source>
        <strain evidence="1">Expedition CK06-06</strain>
    </source>
</reference>